<proteinExistence type="predicted"/>
<organism evidence="1 2">
    <name type="scientific">Oryza meyeriana var. granulata</name>
    <dbReference type="NCBI Taxonomy" id="110450"/>
    <lineage>
        <taxon>Eukaryota</taxon>
        <taxon>Viridiplantae</taxon>
        <taxon>Streptophyta</taxon>
        <taxon>Embryophyta</taxon>
        <taxon>Tracheophyta</taxon>
        <taxon>Spermatophyta</taxon>
        <taxon>Magnoliopsida</taxon>
        <taxon>Liliopsida</taxon>
        <taxon>Poales</taxon>
        <taxon>Poaceae</taxon>
        <taxon>BOP clade</taxon>
        <taxon>Oryzoideae</taxon>
        <taxon>Oryzeae</taxon>
        <taxon>Oryzinae</taxon>
        <taxon>Oryza</taxon>
        <taxon>Oryza meyeriana</taxon>
    </lineage>
</organism>
<reference evidence="1 2" key="1">
    <citation type="submission" date="2019-11" db="EMBL/GenBank/DDBJ databases">
        <title>Whole genome sequence of Oryza granulata.</title>
        <authorList>
            <person name="Li W."/>
        </authorList>
    </citation>
    <scope>NUCLEOTIDE SEQUENCE [LARGE SCALE GENOMIC DNA]</scope>
    <source>
        <strain evidence="2">cv. Menghai</strain>
        <tissue evidence="1">Leaf</tissue>
    </source>
</reference>
<sequence length="174" mass="18645">VLVPDLAMVRPVDMVLMVVTHMLKEVAKVEAVVVDRMVVLDMVLVPVLAMVKLGDMVLMAVVHMLKVEAKVEGVAVDKMVDLGMARVLVLGMVKLVDIGPTMVDIGPMVVDMLRQVVKVVAVVVGKAVQVVVVLGVAQGAVLDPLVGIHRAFIKTKLQINGYKNATQDAHVLCI</sequence>
<dbReference type="AlphaFoldDB" id="A0A6G1CSQ8"/>
<accession>A0A6G1CSQ8</accession>
<dbReference type="Proteomes" id="UP000479710">
    <property type="component" value="Unassembled WGS sequence"/>
</dbReference>
<name>A0A6G1CSQ8_9ORYZ</name>
<evidence type="ECO:0000313" key="1">
    <source>
        <dbReference type="EMBL" id="KAF0902623.1"/>
    </source>
</evidence>
<comment type="caution">
    <text evidence="1">The sequence shown here is derived from an EMBL/GenBank/DDBJ whole genome shotgun (WGS) entry which is preliminary data.</text>
</comment>
<evidence type="ECO:0000313" key="2">
    <source>
        <dbReference type="Proteomes" id="UP000479710"/>
    </source>
</evidence>
<dbReference type="EMBL" id="SPHZ02000008">
    <property type="protein sequence ID" value="KAF0902623.1"/>
    <property type="molecule type" value="Genomic_DNA"/>
</dbReference>
<protein>
    <submittedName>
        <fullName evidence="1">Uncharacterized protein</fullName>
    </submittedName>
</protein>
<feature type="non-terminal residue" evidence="1">
    <location>
        <position position="1"/>
    </location>
</feature>
<keyword evidence="2" id="KW-1185">Reference proteome</keyword>
<gene>
    <name evidence="1" type="ORF">E2562_018113</name>
</gene>